<dbReference type="Proteomes" id="UP001153076">
    <property type="component" value="Unassembled WGS sequence"/>
</dbReference>
<name>A0A9Q1GKN1_9CARY</name>
<accession>A0A9Q1GKN1</accession>
<dbReference type="EMBL" id="JAKOGI010002246">
    <property type="protein sequence ID" value="KAJ8422471.1"/>
    <property type="molecule type" value="Genomic_DNA"/>
</dbReference>
<gene>
    <name evidence="2" type="ORF">Cgig2_017478</name>
</gene>
<feature type="region of interest" description="Disordered" evidence="1">
    <location>
        <begin position="63"/>
        <end position="87"/>
    </location>
</feature>
<sequence length="154" mass="16335">MDASAVVRTSSPQLRRAQADHVGSAQSARPLAASGHHIFRQDQSPAETCTVAVAKPTTTGASYYRRAVPRSRNPIPAPGDRSLADHPVPRYRSLAGLCPSTATHSQPLAPTEPFGPLDDLPRACFAWRQDRPGTKGVVPFLASKTGKPFSGNGV</sequence>
<evidence type="ECO:0000313" key="3">
    <source>
        <dbReference type="Proteomes" id="UP001153076"/>
    </source>
</evidence>
<keyword evidence="3" id="KW-1185">Reference proteome</keyword>
<feature type="region of interest" description="Disordered" evidence="1">
    <location>
        <begin position="1"/>
        <end position="44"/>
    </location>
</feature>
<protein>
    <submittedName>
        <fullName evidence="2">Uncharacterized protein</fullName>
    </submittedName>
</protein>
<organism evidence="2 3">
    <name type="scientific">Carnegiea gigantea</name>
    <dbReference type="NCBI Taxonomy" id="171969"/>
    <lineage>
        <taxon>Eukaryota</taxon>
        <taxon>Viridiplantae</taxon>
        <taxon>Streptophyta</taxon>
        <taxon>Embryophyta</taxon>
        <taxon>Tracheophyta</taxon>
        <taxon>Spermatophyta</taxon>
        <taxon>Magnoliopsida</taxon>
        <taxon>eudicotyledons</taxon>
        <taxon>Gunneridae</taxon>
        <taxon>Pentapetalae</taxon>
        <taxon>Caryophyllales</taxon>
        <taxon>Cactineae</taxon>
        <taxon>Cactaceae</taxon>
        <taxon>Cactoideae</taxon>
        <taxon>Echinocereeae</taxon>
        <taxon>Carnegiea</taxon>
    </lineage>
</organism>
<comment type="caution">
    <text evidence="2">The sequence shown here is derived from an EMBL/GenBank/DDBJ whole genome shotgun (WGS) entry which is preliminary data.</text>
</comment>
<dbReference type="AlphaFoldDB" id="A0A9Q1GKN1"/>
<reference evidence="2" key="1">
    <citation type="submission" date="2022-04" db="EMBL/GenBank/DDBJ databases">
        <title>Carnegiea gigantea Genome sequencing and assembly v2.</title>
        <authorList>
            <person name="Copetti D."/>
            <person name="Sanderson M.J."/>
            <person name="Burquez A."/>
            <person name="Wojciechowski M.F."/>
        </authorList>
    </citation>
    <scope>NUCLEOTIDE SEQUENCE</scope>
    <source>
        <strain evidence="2">SGP5-SGP5p</strain>
        <tissue evidence="2">Aerial part</tissue>
    </source>
</reference>
<evidence type="ECO:0000313" key="2">
    <source>
        <dbReference type="EMBL" id="KAJ8422471.1"/>
    </source>
</evidence>
<evidence type="ECO:0000256" key="1">
    <source>
        <dbReference type="SAM" id="MobiDB-lite"/>
    </source>
</evidence>
<proteinExistence type="predicted"/>